<sequence length="321" mass="33946">MKTMKSLKTVLLAGFACLALSGNAMAQSVTVYTAGPGGLIEKLAAGFKDETGIDVNVFQATTGKVMARLEAESANPVADVVISASWKTATSFAKKDMLLDYTSANAKTVPDFLKGPGYVAQGISALAIAWNPKSGTPKPADWSDLTKAEYKDLITMPDPAQSGSAYELVAALTAQPDLGWKLFEGLAANKMIVPGANAQALNPVLQGAKAVVFGAVDYIGLSQAAKGESIEVIFPKSGTVIAPRPMMILKTSSHQDEAKKFIDYVLSDAGQAMVAKTQLMPARSDVKADRPLIADLKILEVDPKTDRKAVLDRFAKTFGME</sequence>
<dbReference type="GO" id="GO:0030975">
    <property type="term" value="F:thiamine binding"/>
    <property type="evidence" value="ECO:0007669"/>
    <property type="project" value="TreeGrafter"/>
</dbReference>
<proteinExistence type="predicted"/>
<keyword evidence="2" id="KW-0408">Iron</keyword>
<dbReference type="PANTHER" id="PTHR30006:SF2">
    <property type="entry name" value="ABC TRANSPORTER SUBSTRATE-BINDING PROTEIN"/>
    <property type="match status" value="1"/>
</dbReference>
<protein>
    <submittedName>
        <fullName evidence="4">ABC transporter substrate-binding protein</fullName>
    </submittedName>
</protein>
<feature type="binding site" evidence="2">
    <location>
        <position position="218"/>
    </location>
    <ligand>
        <name>Fe cation</name>
        <dbReference type="ChEBI" id="CHEBI:24875"/>
    </ligand>
</feature>
<dbReference type="SUPFAM" id="SSF53850">
    <property type="entry name" value="Periplasmic binding protein-like II"/>
    <property type="match status" value="1"/>
</dbReference>
<comment type="caution">
    <text evidence="4">The sequence shown here is derived from an EMBL/GenBank/DDBJ whole genome shotgun (WGS) entry which is preliminary data.</text>
</comment>
<dbReference type="AlphaFoldDB" id="A0A367WRI4"/>
<evidence type="ECO:0000256" key="1">
    <source>
        <dbReference type="ARBA" id="ARBA00022729"/>
    </source>
</evidence>
<dbReference type="GO" id="GO:0030288">
    <property type="term" value="C:outer membrane-bounded periplasmic space"/>
    <property type="evidence" value="ECO:0007669"/>
    <property type="project" value="TreeGrafter"/>
</dbReference>
<dbReference type="CDD" id="cd13547">
    <property type="entry name" value="PBP2_Fbp_like_2"/>
    <property type="match status" value="1"/>
</dbReference>
<accession>A0A367WRI4</accession>
<evidence type="ECO:0000313" key="4">
    <source>
        <dbReference type="EMBL" id="RCK44086.1"/>
    </source>
</evidence>
<evidence type="ECO:0000256" key="2">
    <source>
        <dbReference type="PIRSR" id="PIRSR002825-1"/>
    </source>
</evidence>
<dbReference type="GO" id="GO:0046872">
    <property type="term" value="F:metal ion binding"/>
    <property type="evidence" value="ECO:0007669"/>
    <property type="project" value="UniProtKB-KW"/>
</dbReference>
<reference evidence="4 5" key="1">
    <citation type="submission" date="2014-07" db="EMBL/GenBank/DDBJ databases">
        <title>Draft genome sequence of Thalassospira profundimaris S25-3-2.</title>
        <authorList>
            <person name="Lai Q."/>
            <person name="Shao Z."/>
        </authorList>
    </citation>
    <scope>NUCLEOTIDE SEQUENCE [LARGE SCALE GENOMIC DNA]</scope>
    <source>
        <strain evidence="4 5">S25-3-2</strain>
    </source>
</reference>
<gene>
    <name evidence="4" type="ORF">TH25_20305</name>
</gene>
<dbReference type="EMBL" id="JPWH01000022">
    <property type="protein sequence ID" value="RCK44086.1"/>
    <property type="molecule type" value="Genomic_DNA"/>
</dbReference>
<dbReference type="InterPro" id="IPR026045">
    <property type="entry name" value="Ferric-bd"/>
</dbReference>
<feature type="signal peptide" evidence="3">
    <location>
        <begin position="1"/>
        <end position="26"/>
    </location>
</feature>
<dbReference type="GO" id="GO:0030976">
    <property type="term" value="F:thiamine pyrophosphate binding"/>
    <property type="evidence" value="ECO:0007669"/>
    <property type="project" value="TreeGrafter"/>
</dbReference>
<evidence type="ECO:0000313" key="5">
    <source>
        <dbReference type="Proteomes" id="UP000252517"/>
    </source>
</evidence>
<evidence type="ECO:0000256" key="3">
    <source>
        <dbReference type="SAM" id="SignalP"/>
    </source>
</evidence>
<keyword evidence="1 3" id="KW-0732">Signal</keyword>
<keyword evidence="2" id="KW-0479">Metal-binding</keyword>
<feature type="chain" id="PRO_5017034436" evidence="3">
    <location>
        <begin position="27"/>
        <end position="321"/>
    </location>
</feature>
<organism evidence="4 5">
    <name type="scientific">Thalassospira profundimaris</name>
    <dbReference type="NCBI Taxonomy" id="502049"/>
    <lineage>
        <taxon>Bacteria</taxon>
        <taxon>Pseudomonadati</taxon>
        <taxon>Pseudomonadota</taxon>
        <taxon>Alphaproteobacteria</taxon>
        <taxon>Rhodospirillales</taxon>
        <taxon>Thalassospiraceae</taxon>
        <taxon>Thalassospira</taxon>
    </lineage>
</organism>
<dbReference type="GO" id="GO:0015888">
    <property type="term" value="P:thiamine transport"/>
    <property type="evidence" value="ECO:0007669"/>
    <property type="project" value="TreeGrafter"/>
</dbReference>
<dbReference type="Gene3D" id="3.40.190.10">
    <property type="entry name" value="Periplasmic binding protein-like II"/>
    <property type="match status" value="2"/>
</dbReference>
<name>A0A367WRI4_9PROT</name>
<dbReference type="PANTHER" id="PTHR30006">
    <property type="entry name" value="THIAMINE-BINDING PERIPLASMIC PROTEIN-RELATED"/>
    <property type="match status" value="1"/>
</dbReference>
<dbReference type="Pfam" id="PF13343">
    <property type="entry name" value="SBP_bac_6"/>
    <property type="match status" value="1"/>
</dbReference>
<dbReference type="Proteomes" id="UP000252517">
    <property type="component" value="Unassembled WGS sequence"/>
</dbReference>
<dbReference type="PIRSF" id="PIRSF002825">
    <property type="entry name" value="CfbpA"/>
    <property type="match status" value="1"/>
</dbReference>